<evidence type="ECO:0000313" key="2">
    <source>
        <dbReference type="Proteomes" id="UP000325315"/>
    </source>
</evidence>
<reference evidence="2" key="1">
    <citation type="journal article" date="2019" name="Plant Biotechnol. J.">
        <title>Genome sequencing of the Australian wild diploid species Gossypium australe highlights disease resistance and delayed gland morphogenesis.</title>
        <authorList>
            <person name="Cai Y."/>
            <person name="Cai X."/>
            <person name="Wang Q."/>
            <person name="Wang P."/>
            <person name="Zhang Y."/>
            <person name="Cai C."/>
            <person name="Xu Y."/>
            <person name="Wang K."/>
            <person name="Zhou Z."/>
            <person name="Wang C."/>
            <person name="Geng S."/>
            <person name="Li B."/>
            <person name="Dong Q."/>
            <person name="Hou Y."/>
            <person name="Wang H."/>
            <person name="Ai P."/>
            <person name="Liu Z."/>
            <person name="Yi F."/>
            <person name="Sun M."/>
            <person name="An G."/>
            <person name="Cheng J."/>
            <person name="Zhang Y."/>
            <person name="Shi Q."/>
            <person name="Xie Y."/>
            <person name="Shi X."/>
            <person name="Chang Y."/>
            <person name="Huang F."/>
            <person name="Chen Y."/>
            <person name="Hong S."/>
            <person name="Mi L."/>
            <person name="Sun Q."/>
            <person name="Zhang L."/>
            <person name="Zhou B."/>
            <person name="Peng R."/>
            <person name="Zhang X."/>
            <person name="Liu F."/>
        </authorList>
    </citation>
    <scope>NUCLEOTIDE SEQUENCE [LARGE SCALE GENOMIC DNA]</scope>
    <source>
        <strain evidence="2">cv. PA1801</strain>
    </source>
</reference>
<dbReference type="EMBL" id="SMMG02000002">
    <property type="protein sequence ID" value="KAA3483586.1"/>
    <property type="molecule type" value="Genomic_DNA"/>
</dbReference>
<gene>
    <name evidence="1" type="ORF">EPI10_005745</name>
</gene>
<dbReference type="AlphaFoldDB" id="A0A5B6WQQ3"/>
<keyword evidence="2" id="KW-1185">Reference proteome</keyword>
<sequence>MPNLLSSICSCIFRNAKSAIFDLLLQLQECQIYYLRSAPATSGMPNCYLRSAPASSRMPDLLSSICSCNFRNAKYAIFDLLLQLQECQICYLRSAPATSGMPNLLSSEDFNLQSAPLPSLGNKI</sequence>
<proteinExistence type="predicted"/>
<dbReference type="Proteomes" id="UP000325315">
    <property type="component" value="Unassembled WGS sequence"/>
</dbReference>
<name>A0A5B6WQQ3_9ROSI</name>
<dbReference type="OrthoDB" id="10571140at2759"/>
<evidence type="ECO:0000313" key="1">
    <source>
        <dbReference type="EMBL" id="KAA3483586.1"/>
    </source>
</evidence>
<protein>
    <submittedName>
        <fullName evidence="1">Tabersonine 16-hydroxylase</fullName>
    </submittedName>
</protein>
<accession>A0A5B6WQQ3</accession>
<comment type="caution">
    <text evidence="1">The sequence shown here is derived from an EMBL/GenBank/DDBJ whole genome shotgun (WGS) entry which is preliminary data.</text>
</comment>
<organism evidence="1 2">
    <name type="scientific">Gossypium australe</name>
    <dbReference type="NCBI Taxonomy" id="47621"/>
    <lineage>
        <taxon>Eukaryota</taxon>
        <taxon>Viridiplantae</taxon>
        <taxon>Streptophyta</taxon>
        <taxon>Embryophyta</taxon>
        <taxon>Tracheophyta</taxon>
        <taxon>Spermatophyta</taxon>
        <taxon>Magnoliopsida</taxon>
        <taxon>eudicotyledons</taxon>
        <taxon>Gunneridae</taxon>
        <taxon>Pentapetalae</taxon>
        <taxon>rosids</taxon>
        <taxon>malvids</taxon>
        <taxon>Malvales</taxon>
        <taxon>Malvaceae</taxon>
        <taxon>Malvoideae</taxon>
        <taxon>Gossypium</taxon>
    </lineage>
</organism>